<name>D8P431_RALSL</name>
<proteinExistence type="predicted"/>
<protein>
    <submittedName>
        <fullName evidence="1">Uncharacterized protein</fullName>
    </submittedName>
</protein>
<keyword evidence="1" id="KW-0614">Plasmid</keyword>
<accession>D8P431</accession>
<evidence type="ECO:0000313" key="1">
    <source>
        <dbReference type="EMBL" id="CBJ53667.1"/>
    </source>
</evidence>
<geneLocation type="plasmid" evidence="1">
    <name>RCFBPv3_mp</name>
</geneLocation>
<dbReference type="AlphaFoldDB" id="D8P431"/>
<dbReference type="EMBL" id="FP885907">
    <property type="protein sequence ID" value="CBJ53667.1"/>
    <property type="molecule type" value="Genomic_DNA"/>
</dbReference>
<reference evidence="1" key="2">
    <citation type="submission" date="2010-02" db="EMBL/GenBank/DDBJ databases">
        <authorList>
            <person name="Genoscope - CEA"/>
        </authorList>
    </citation>
    <scope>NUCLEOTIDE SEQUENCE</scope>
    <source>
        <strain evidence="1">CFBP2957</strain>
        <plasmid evidence="1">RCFBPv3_mp</plasmid>
    </source>
</reference>
<gene>
    <name evidence="1" type="ORF">RCFBP_mp20241</name>
</gene>
<sequence>MCIAQCNRMTGSRTAGSHRTEEGRHRIAIITWQPAASTHNDRDIRPPIHPTRIFKHDFFVILI</sequence>
<organism evidence="1">
    <name type="scientific">Ralstonia solanacearum CFBP2957</name>
    <dbReference type="NCBI Taxonomy" id="859656"/>
    <lineage>
        <taxon>Bacteria</taxon>
        <taxon>Pseudomonadati</taxon>
        <taxon>Pseudomonadota</taxon>
        <taxon>Betaproteobacteria</taxon>
        <taxon>Burkholderiales</taxon>
        <taxon>Burkholderiaceae</taxon>
        <taxon>Ralstonia</taxon>
        <taxon>Ralstonia solanacearum species complex</taxon>
    </lineage>
</organism>
<reference evidence="1" key="1">
    <citation type="journal article" date="2010" name="BMC Genomics">
        <title>Genomes of three tomato pathogens within the Ralstonia solanacearum species complex reveal significant evolutionary divergence.</title>
        <authorList>
            <person name="Remenant B."/>
            <person name="Coupat-Goutaland B."/>
            <person name="Guidot A."/>
            <person name="Cellier G."/>
            <person name="Wicker E."/>
            <person name="Allen C."/>
            <person name="Fegan M."/>
            <person name="Pruvost O."/>
            <person name="Elbaz M."/>
            <person name="Calteau A."/>
            <person name="Salvignol G."/>
            <person name="Mornico D."/>
            <person name="Mangenot S."/>
            <person name="Barbe V."/>
            <person name="Medigue C."/>
            <person name="Prior P."/>
        </authorList>
    </citation>
    <scope>NUCLEOTIDE SEQUENCE [LARGE SCALE GENOMIC DNA]</scope>
    <source>
        <strain evidence="1">CFBP2957</strain>
        <plasmid evidence="1">RCFBPv3_mp</plasmid>
    </source>
</reference>